<gene>
    <name evidence="2" type="ORF">DL762_008175</name>
</gene>
<proteinExistence type="predicted"/>
<feature type="compositionally biased region" description="Basic residues" evidence="1">
    <location>
        <begin position="94"/>
        <end position="103"/>
    </location>
</feature>
<comment type="caution">
    <text evidence="2">The sequence shown here is derived from an EMBL/GenBank/DDBJ whole genome shotgun (WGS) entry which is preliminary data.</text>
</comment>
<organism evidence="2 3">
    <name type="scientific">Monosporascus cannonballus</name>
    <dbReference type="NCBI Taxonomy" id="155416"/>
    <lineage>
        <taxon>Eukaryota</taxon>
        <taxon>Fungi</taxon>
        <taxon>Dikarya</taxon>
        <taxon>Ascomycota</taxon>
        <taxon>Pezizomycotina</taxon>
        <taxon>Sordariomycetes</taxon>
        <taxon>Xylariomycetidae</taxon>
        <taxon>Xylariales</taxon>
        <taxon>Xylariales incertae sedis</taxon>
        <taxon>Monosporascus</taxon>
    </lineage>
</organism>
<evidence type="ECO:0000313" key="2">
    <source>
        <dbReference type="EMBL" id="RYO79431.1"/>
    </source>
</evidence>
<keyword evidence="3" id="KW-1185">Reference proteome</keyword>
<feature type="region of interest" description="Disordered" evidence="1">
    <location>
        <begin position="278"/>
        <end position="301"/>
    </location>
</feature>
<protein>
    <submittedName>
        <fullName evidence="2">Uncharacterized protein</fullName>
    </submittedName>
</protein>
<evidence type="ECO:0000313" key="3">
    <source>
        <dbReference type="Proteomes" id="UP000294003"/>
    </source>
</evidence>
<feature type="region of interest" description="Disordered" evidence="1">
    <location>
        <begin position="57"/>
        <end position="148"/>
    </location>
</feature>
<sequence length="335" mass="37263">MPGVQRSSDLKFKVTKAPSRPVLDKLPLSEECAPNRENEQPPFVTIGAFLLKKDHNRDKFSSPKASSQPEPIWRAGDGFSADEKRLKSGFLIPGKHKRGRSRSLSRLGRLETESDAGNGTQTRDFKAETVPEQQFKRRRGPPKDIWPTVENFADDTTVQAANRTISDSQSFIPETQRYLPRTRHYENEGDEKPDSFAHVGQRNRSPLEFENIRQVQSQPPKLRLPLATQATLSLQQESDFGSSESEDPEEFEEVYYVENGEGGYEEAASGGSIFALEEYNGSEDPDTTPGGYPSSTSSSCRSSDICDIAQQALGTERGVSRTVDGRDGEDDVLEI</sequence>
<evidence type="ECO:0000256" key="1">
    <source>
        <dbReference type="SAM" id="MobiDB-lite"/>
    </source>
</evidence>
<dbReference type="Proteomes" id="UP000294003">
    <property type="component" value="Unassembled WGS sequence"/>
</dbReference>
<dbReference type="EMBL" id="QJNS01000330">
    <property type="protein sequence ID" value="RYO79431.1"/>
    <property type="molecule type" value="Genomic_DNA"/>
</dbReference>
<feature type="region of interest" description="Disordered" evidence="1">
    <location>
        <begin position="316"/>
        <end position="335"/>
    </location>
</feature>
<accession>A0ABY0GXV4</accession>
<name>A0ABY0GXV4_9PEZI</name>
<reference evidence="2 3" key="1">
    <citation type="submission" date="2018-06" db="EMBL/GenBank/DDBJ databases">
        <title>Complete Genomes of Monosporascus.</title>
        <authorList>
            <person name="Robinson A.J."/>
            <person name="Natvig D.O."/>
        </authorList>
    </citation>
    <scope>NUCLEOTIDE SEQUENCE [LARGE SCALE GENOMIC DNA]</scope>
    <source>
        <strain evidence="2 3">CBS 609.92</strain>
    </source>
</reference>